<dbReference type="Proteomes" id="UP001652625">
    <property type="component" value="Chromosome 08"/>
</dbReference>
<sequence length="140" mass="16166">MSNNIEVVSKDAFAILSRLFDHRAILKGECTFFVTEMELKKSRQMKTFSDIIIAAEKSTQRIPECVELLENRIEGIHGKVINAGSNIIDIISDKSLKNSELREHFKQKRENEWADFIIDINKAKADIIQKHESSMQQFKL</sequence>
<dbReference type="GeneID" id="101235404"/>
<dbReference type="RefSeq" id="XP_065658407.1">
    <property type="nucleotide sequence ID" value="XM_065802335.1"/>
</dbReference>
<name>A0ABM4C9S5_HYDVU</name>
<evidence type="ECO:0000256" key="1">
    <source>
        <dbReference type="ARBA" id="ARBA00010754"/>
    </source>
</evidence>
<gene>
    <name evidence="4" type="primary">LOC101235404</name>
</gene>
<dbReference type="PANTHER" id="PTHR31784:SF2">
    <property type="entry name" value="BIOGENESIS OF LYSOSOME-RELATED ORGANELLES COMPLEX 1 SUBUNIT 5"/>
    <property type="match status" value="1"/>
</dbReference>
<comment type="similarity">
    <text evidence="1">Belongs to the BLOC1S5 family.</text>
</comment>
<protein>
    <recommendedName>
        <fullName evidence="2">Biogenesis of lysosome-related organelles complex 1 subunit 5</fullName>
    </recommendedName>
</protein>
<dbReference type="Pfam" id="PF14942">
    <property type="entry name" value="Muted"/>
    <property type="match status" value="1"/>
</dbReference>
<evidence type="ECO:0000313" key="4">
    <source>
        <dbReference type="RefSeq" id="XP_065658407.1"/>
    </source>
</evidence>
<dbReference type="InterPro" id="IPR017243">
    <property type="entry name" value="Bloc1s5"/>
</dbReference>
<keyword evidence="3" id="KW-1185">Reference proteome</keyword>
<organism evidence="3 4">
    <name type="scientific">Hydra vulgaris</name>
    <name type="common">Hydra</name>
    <name type="synonym">Hydra attenuata</name>
    <dbReference type="NCBI Taxonomy" id="6087"/>
    <lineage>
        <taxon>Eukaryota</taxon>
        <taxon>Metazoa</taxon>
        <taxon>Cnidaria</taxon>
        <taxon>Hydrozoa</taxon>
        <taxon>Hydroidolina</taxon>
        <taxon>Anthoathecata</taxon>
        <taxon>Aplanulata</taxon>
        <taxon>Hydridae</taxon>
        <taxon>Hydra</taxon>
    </lineage>
</organism>
<reference evidence="4" key="1">
    <citation type="submission" date="2025-08" db="UniProtKB">
        <authorList>
            <consortium name="RefSeq"/>
        </authorList>
    </citation>
    <scope>IDENTIFICATION</scope>
</reference>
<accession>A0ABM4C9S5</accession>
<evidence type="ECO:0000313" key="3">
    <source>
        <dbReference type="Proteomes" id="UP001652625"/>
    </source>
</evidence>
<evidence type="ECO:0000256" key="2">
    <source>
        <dbReference type="ARBA" id="ARBA00019580"/>
    </source>
</evidence>
<proteinExistence type="inferred from homology"/>
<dbReference type="PANTHER" id="PTHR31784">
    <property type="entry name" value="BIOGENESIS OF LYSOSOME-RELATED ORGANELLES COMPLEX 1 SUBUNIT 5"/>
    <property type="match status" value="1"/>
</dbReference>